<proteinExistence type="predicted"/>
<gene>
    <name evidence="1" type="ORF">LCGC14_1730460</name>
</gene>
<accession>A0A0F9JQC8</accession>
<evidence type="ECO:0000313" key="1">
    <source>
        <dbReference type="EMBL" id="KKM07781.1"/>
    </source>
</evidence>
<dbReference type="AlphaFoldDB" id="A0A0F9JQC8"/>
<organism evidence="1">
    <name type="scientific">marine sediment metagenome</name>
    <dbReference type="NCBI Taxonomy" id="412755"/>
    <lineage>
        <taxon>unclassified sequences</taxon>
        <taxon>metagenomes</taxon>
        <taxon>ecological metagenomes</taxon>
    </lineage>
</organism>
<reference evidence="1" key="1">
    <citation type="journal article" date="2015" name="Nature">
        <title>Complex archaea that bridge the gap between prokaryotes and eukaryotes.</title>
        <authorList>
            <person name="Spang A."/>
            <person name="Saw J.H."/>
            <person name="Jorgensen S.L."/>
            <person name="Zaremba-Niedzwiedzka K."/>
            <person name="Martijn J."/>
            <person name="Lind A.E."/>
            <person name="van Eijk R."/>
            <person name="Schleper C."/>
            <person name="Guy L."/>
            <person name="Ettema T.J."/>
        </authorList>
    </citation>
    <scope>NUCLEOTIDE SEQUENCE</scope>
</reference>
<protein>
    <submittedName>
        <fullName evidence="1">Uncharacterized protein</fullName>
    </submittedName>
</protein>
<name>A0A0F9JQC8_9ZZZZ</name>
<dbReference type="EMBL" id="LAZR01015699">
    <property type="protein sequence ID" value="KKM07781.1"/>
    <property type="molecule type" value="Genomic_DNA"/>
</dbReference>
<sequence length="95" mass="10746">MPYIDPETRKEIDLLLEPLLKSGFLYVLGNVNYIISRVIHGFISEHNVCYSILNSAIGVLECAKLELYRIICTPYEDKKRAINGTISRLDEESGG</sequence>
<comment type="caution">
    <text evidence="1">The sequence shown here is derived from an EMBL/GenBank/DDBJ whole genome shotgun (WGS) entry which is preliminary data.</text>
</comment>
<dbReference type="InterPro" id="IPR054194">
    <property type="entry name" value="DUF6899"/>
</dbReference>
<dbReference type="Pfam" id="PF21840">
    <property type="entry name" value="DUF6899"/>
    <property type="match status" value="1"/>
</dbReference>